<gene>
    <name evidence="3" type="ORF">C8F04DRAFT_1179118</name>
</gene>
<feature type="compositionally biased region" description="Polar residues" evidence="1">
    <location>
        <begin position="182"/>
        <end position="191"/>
    </location>
</feature>
<sequence length="191" mass="20868">MSRPVNSSYSTRGCLRFGFRLSRRSFQLDNNNSRIVAVVAAIVGVLAVCGILAILLWYRRRISATRSFKEEESTHWADFPPVSARYPAPSPEIYAERHGVGGTIHNVPSVTHHPRQRRATRRELEANPSSSPASLSPTISLSPGLSLDSKNTRRTPLSAATGFGPRPSPDPTAQAEAATPRTPFSNYTEGI</sequence>
<organism evidence="3 4">
    <name type="scientific">Mycena alexandri</name>
    <dbReference type="NCBI Taxonomy" id="1745969"/>
    <lineage>
        <taxon>Eukaryota</taxon>
        <taxon>Fungi</taxon>
        <taxon>Dikarya</taxon>
        <taxon>Basidiomycota</taxon>
        <taxon>Agaricomycotina</taxon>
        <taxon>Agaricomycetes</taxon>
        <taxon>Agaricomycetidae</taxon>
        <taxon>Agaricales</taxon>
        <taxon>Marasmiineae</taxon>
        <taxon>Mycenaceae</taxon>
        <taxon>Mycena</taxon>
    </lineage>
</organism>
<feature type="compositionally biased region" description="Low complexity" evidence="1">
    <location>
        <begin position="128"/>
        <end position="143"/>
    </location>
</feature>
<comment type="caution">
    <text evidence="3">The sequence shown here is derived from an EMBL/GenBank/DDBJ whole genome shotgun (WGS) entry which is preliminary data.</text>
</comment>
<evidence type="ECO:0000256" key="2">
    <source>
        <dbReference type="SAM" id="Phobius"/>
    </source>
</evidence>
<keyword evidence="2" id="KW-1133">Transmembrane helix</keyword>
<keyword evidence="2" id="KW-0472">Membrane</keyword>
<accession>A0AAD6T7F1</accession>
<dbReference type="Proteomes" id="UP001218188">
    <property type="component" value="Unassembled WGS sequence"/>
</dbReference>
<feature type="transmembrane region" description="Helical" evidence="2">
    <location>
        <begin position="35"/>
        <end position="58"/>
    </location>
</feature>
<dbReference type="EMBL" id="JARJCM010000028">
    <property type="protein sequence ID" value="KAJ7039168.1"/>
    <property type="molecule type" value="Genomic_DNA"/>
</dbReference>
<protein>
    <submittedName>
        <fullName evidence="3">Uncharacterized protein</fullName>
    </submittedName>
</protein>
<feature type="region of interest" description="Disordered" evidence="1">
    <location>
        <begin position="102"/>
        <end position="191"/>
    </location>
</feature>
<evidence type="ECO:0000313" key="4">
    <source>
        <dbReference type="Proteomes" id="UP001218188"/>
    </source>
</evidence>
<reference evidence="3" key="1">
    <citation type="submission" date="2023-03" db="EMBL/GenBank/DDBJ databases">
        <title>Massive genome expansion in bonnet fungi (Mycena s.s.) driven by repeated elements and novel gene families across ecological guilds.</title>
        <authorList>
            <consortium name="Lawrence Berkeley National Laboratory"/>
            <person name="Harder C.B."/>
            <person name="Miyauchi S."/>
            <person name="Viragh M."/>
            <person name="Kuo A."/>
            <person name="Thoen E."/>
            <person name="Andreopoulos B."/>
            <person name="Lu D."/>
            <person name="Skrede I."/>
            <person name="Drula E."/>
            <person name="Henrissat B."/>
            <person name="Morin E."/>
            <person name="Kohler A."/>
            <person name="Barry K."/>
            <person name="LaButti K."/>
            <person name="Morin E."/>
            <person name="Salamov A."/>
            <person name="Lipzen A."/>
            <person name="Mereny Z."/>
            <person name="Hegedus B."/>
            <person name="Baldrian P."/>
            <person name="Stursova M."/>
            <person name="Weitz H."/>
            <person name="Taylor A."/>
            <person name="Grigoriev I.V."/>
            <person name="Nagy L.G."/>
            <person name="Martin F."/>
            <person name="Kauserud H."/>
        </authorList>
    </citation>
    <scope>NUCLEOTIDE SEQUENCE</scope>
    <source>
        <strain evidence="3">CBHHK200</strain>
    </source>
</reference>
<keyword evidence="2" id="KW-0812">Transmembrane</keyword>
<name>A0AAD6T7F1_9AGAR</name>
<evidence type="ECO:0000256" key="1">
    <source>
        <dbReference type="SAM" id="MobiDB-lite"/>
    </source>
</evidence>
<proteinExistence type="predicted"/>
<dbReference type="AlphaFoldDB" id="A0AAD6T7F1"/>
<evidence type="ECO:0000313" key="3">
    <source>
        <dbReference type="EMBL" id="KAJ7039168.1"/>
    </source>
</evidence>
<keyword evidence="4" id="KW-1185">Reference proteome</keyword>